<keyword evidence="2" id="KW-1185">Reference proteome</keyword>
<evidence type="ECO:0000313" key="2">
    <source>
        <dbReference type="Proteomes" id="UP000183530"/>
    </source>
</evidence>
<dbReference type="KEGG" id="nae:BHE16_06210"/>
<dbReference type="Proteomes" id="UP000183530">
    <property type="component" value="Chromosome"/>
</dbReference>
<dbReference type="AlphaFoldDB" id="A0A1L2ZMR7"/>
<organism evidence="1 2">
    <name type="scientific">Neomicrococcus aestuarii</name>
    <dbReference type="NCBI Taxonomy" id="556325"/>
    <lineage>
        <taxon>Bacteria</taxon>
        <taxon>Bacillati</taxon>
        <taxon>Actinomycetota</taxon>
        <taxon>Actinomycetes</taxon>
        <taxon>Micrococcales</taxon>
        <taxon>Micrococcaceae</taxon>
        <taxon>Neomicrococcus</taxon>
    </lineage>
</organism>
<evidence type="ECO:0000313" key="1">
    <source>
        <dbReference type="EMBL" id="APF40674.1"/>
    </source>
</evidence>
<reference evidence="1 2" key="1">
    <citation type="submission" date="2016-11" db="EMBL/GenBank/DDBJ databases">
        <title>Genome sequencing of Zhihengliuella aestuarii B18 antagonistic to Plasmodiophora brassicae.</title>
        <authorList>
            <person name="Luo Y."/>
        </authorList>
    </citation>
    <scope>NUCLEOTIDE SEQUENCE [LARGE SCALE GENOMIC DNA]</scope>
    <source>
        <strain evidence="1 2">B18</strain>
    </source>
</reference>
<gene>
    <name evidence="1" type="ORF">BHE16_06210</name>
</gene>
<protein>
    <submittedName>
        <fullName evidence="1">Small protein</fullName>
    </submittedName>
</protein>
<dbReference type="OrthoDB" id="3541280at2"/>
<dbReference type="Pfam" id="PF04328">
    <property type="entry name" value="Sel_put"/>
    <property type="match status" value="1"/>
</dbReference>
<name>A0A1L2ZMR7_9MICC</name>
<dbReference type="RefSeq" id="WP_071894155.1">
    <property type="nucleotide sequence ID" value="NZ_CP018135.1"/>
</dbReference>
<accession>A0A1L2ZMR7</accession>
<dbReference type="STRING" id="556325.BHE16_06210"/>
<dbReference type="EMBL" id="CP018135">
    <property type="protein sequence ID" value="APF40674.1"/>
    <property type="molecule type" value="Genomic_DNA"/>
</dbReference>
<dbReference type="InterPro" id="IPR007423">
    <property type="entry name" value="Sel_put"/>
</dbReference>
<sequence length="73" mass="8511">MTVSELFRGSATQLVSGAKALSDYFEGVLGGDKYKKYLEHHSKHHPDEPPVSERQWWRDYNKWQDDNPQGRCC</sequence>
<proteinExistence type="predicted"/>